<evidence type="ECO:0000256" key="4">
    <source>
        <dbReference type="ARBA" id="ARBA00022723"/>
    </source>
</evidence>
<name>A0A517NQ76_9BACT</name>
<keyword evidence="6" id="KW-0378">Hydrolase</keyword>
<keyword evidence="5" id="KW-0227">DNA damage</keyword>
<dbReference type="InterPro" id="IPR025404">
    <property type="entry name" value="DUF4130"/>
</dbReference>
<dbReference type="PANTHER" id="PTHR33693">
    <property type="entry name" value="TYPE-5 URACIL-DNA GLYCOSYLASE"/>
    <property type="match status" value="1"/>
</dbReference>
<organism evidence="12 13">
    <name type="scientific">Stieleria marina</name>
    <dbReference type="NCBI Taxonomy" id="1930275"/>
    <lineage>
        <taxon>Bacteria</taxon>
        <taxon>Pseudomonadati</taxon>
        <taxon>Planctomycetota</taxon>
        <taxon>Planctomycetia</taxon>
        <taxon>Pirellulales</taxon>
        <taxon>Pirellulaceae</taxon>
        <taxon>Stieleria</taxon>
    </lineage>
</organism>
<dbReference type="InterPro" id="IPR051536">
    <property type="entry name" value="UDG_Type-4/5"/>
</dbReference>
<feature type="region of interest" description="Disordered" evidence="10">
    <location>
        <begin position="25"/>
        <end position="47"/>
    </location>
</feature>
<keyword evidence="4" id="KW-0479">Metal-binding</keyword>
<evidence type="ECO:0000256" key="2">
    <source>
        <dbReference type="ARBA" id="ARBA00019403"/>
    </source>
</evidence>
<evidence type="ECO:0000256" key="7">
    <source>
        <dbReference type="ARBA" id="ARBA00023004"/>
    </source>
</evidence>
<sequence>MQFIEAETFDQWRAAARALIASTTPPDQVSWNGDANQPSLFSSDDEDRNLAEREKAPAFTVPKNFIELAKIVACHKDPQRWELLYRTLWRIKHGEPHLLVVETDDDVHRLGQMRKAVSRDVHKMKAFVRFRRLEHNDDIEAYVAWHRPDHRIVRLAAPFFARRFKAMNWAIFTPEESASWDQTTLTYGDGVPSSETPDADVLEDLWKAYYASIFNPARVKVATMKREMPVRHWPTLPETELIPELLRQASSRVETMIETHEGFASTATSFLPTDRSLHSLANAAECCRACDLHQHATQTVFGRGPIDAKVVLVGEQPGDQEDIAGEPFIGPAGRLLNIVLEESGIARSDIYLTNVVKHFKFTQQETSRGKRRLHKKPDSREIFACRPWLEAELQSIKPQAIVCLGATSAQALFGRDFRITQQRGLVTATEWSKRTIATWHPAAVLRMPDETRRQQMRNQMVNDLQLVGG</sequence>
<proteinExistence type="inferred from homology"/>
<accession>A0A517NQ76</accession>
<feature type="domain" description="Uracil-DNA glycosylase-like" evidence="11">
    <location>
        <begin position="301"/>
        <end position="465"/>
    </location>
</feature>
<dbReference type="SMART" id="SM00987">
    <property type="entry name" value="UreE_C"/>
    <property type="match status" value="1"/>
</dbReference>
<dbReference type="EMBL" id="CP036526">
    <property type="protein sequence ID" value="QDT09275.1"/>
    <property type="molecule type" value="Genomic_DNA"/>
</dbReference>
<dbReference type="Pfam" id="PF13566">
    <property type="entry name" value="DUF4130"/>
    <property type="match status" value="1"/>
</dbReference>
<protein>
    <recommendedName>
        <fullName evidence="2">Type-4 uracil-DNA glycosylase</fullName>
    </recommendedName>
</protein>
<evidence type="ECO:0000256" key="8">
    <source>
        <dbReference type="ARBA" id="ARBA00023014"/>
    </source>
</evidence>
<dbReference type="CDD" id="cd10030">
    <property type="entry name" value="UDG-F4_TTUDGA_SPO1dp_like"/>
    <property type="match status" value="1"/>
</dbReference>
<keyword evidence="3" id="KW-0004">4Fe-4S</keyword>
<dbReference type="GO" id="GO:0051539">
    <property type="term" value="F:4 iron, 4 sulfur cluster binding"/>
    <property type="evidence" value="ECO:0007669"/>
    <property type="project" value="UniProtKB-KW"/>
</dbReference>
<dbReference type="InterPro" id="IPR023875">
    <property type="entry name" value="DNA_repair_put"/>
</dbReference>
<keyword evidence="9" id="KW-0234">DNA repair</keyword>
<keyword evidence="8" id="KW-0411">Iron-sulfur</keyword>
<dbReference type="OrthoDB" id="5290748at2"/>
<comment type="similarity">
    <text evidence="1">Belongs to the uracil-DNA glycosylase (UDG) superfamily. Type 4 (UDGa) family.</text>
</comment>
<dbReference type="NCBIfam" id="TIGR00758">
    <property type="entry name" value="UDG_fam4"/>
    <property type="match status" value="1"/>
</dbReference>
<dbReference type="PANTHER" id="PTHR33693:SF9">
    <property type="entry name" value="TYPE-4 URACIL-DNA GLYCOSYLASE"/>
    <property type="match status" value="1"/>
</dbReference>
<dbReference type="InterPro" id="IPR005122">
    <property type="entry name" value="Uracil-DNA_glycosylase-like"/>
</dbReference>
<keyword evidence="7" id="KW-0408">Iron</keyword>
<dbReference type="SUPFAM" id="SSF52141">
    <property type="entry name" value="Uracil-DNA glycosylase-like"/>
    <property type="match status" value="1"/>
</dbReference>
<dbReference type="SMART" id="SM00986">
    <property type="entry name" value="UDG"/>
    <property type="match status" value="1"/>
</dbReference>
<dbReference type="NCBIfam" id="TIGR03915">
    <property type="entry name" value="SAM_7_link_chp"/>
    <property type="match status" value="1"/>
</dbReference>
<evidence type="ECO:0000259" key="11">
    <source>
        <dbReference type="SMART" id="SM00986"/>
    </source>
</evidence>
<dbReference type="Pfam" id="PF03167">
    <property type="entry name" value="UDG"/>
    <property type="match status" value="1"/>
</dbReference>
<feature type="compositionally biased region" description="Polar residues" evidence="10">
    <location>
        <begin position="25"/>
        <end position="42"/>
    </location>
</feature>
<evidence type="ECO:0000313" key="13">
    <source>
        <dbReference type="Proteomes" id="UP000319817"/>
    </source>
</evidence>
<evidence type="ECO:0000256" key="6">
    <source>
        <dbReference type="ARBA" id="ARBA00022801"/>
    </source>
</evidence>
<dbReference type="GO" id="GO:0046872">
    <property type="term" value="F:metal ion binding"/>
    <property type="evidence" value="ECO:0007669"/>
    <property type="project" value="UniProtKB-KW"/>
</dbReference>
<evidence type="ECO:0000256" key="5">
    <source>
        <dbReference type="ARBA" id="ARBA00022763"/>
    </source>
</evidence>
<reference evidence="12 13" key="1">
    <citation type="submission" date="2019-02" db="EMBL/GenBank/DDBJ databases">
        <title>Deep-cultivation of Planctomycetes and their phenomic and genomic characterization uncovers novel biology.</title>
        <authorList>
            <person name="Wiegand S."/>
            <person name="Jogler M."/>
            <person name="Boedeker C."/>
            <person name="Pinto D."/>
            <person name="Vollmers J."/>
            <person name="Rivas-Marin E."/>
            <person name="Kohn T."/>
            <person name="Peeters S.H."/>
            <person name="Heuer A."/>
            <person name="Rast P."/>
            <person name="Oberbeckmann S."/>
            <person name="Bunk B."/>
            <person name="Jeske O."/>
            <person name="Meyerdierks A."/>
            <person name="Storesund J.E."/>
            <person name="Kallscheuer N."/>
            <person name="Luecker S."/>
            <person name="Lage O.M."/>
            <person name="Pohl T."/>
            <person name="Merkel B.J."/>
            <person name="Hornburger P."/>
            <person name="Mueller R.-W."/>
            <person name="Bruemmer F."/>
            <person name="Labrenz M."/>
            <person name="Spormann A.M."/>
            <person name="Op den Camp H."/>
            <person name="Overmann J."/>
            <person name="Amann R."/>
            <person name="Jetten M.S.M."/>
            <person name="Mascher T."/>
            <person name="Medema M.H."/>
            <person name="Devos D.P."/>
            <person name="Kaster A.-K."/>
            <person name="Ovreas L."/>
            <person name="Rohde M."/>
            <person name="Galperin M.Y."/>
            <person name="Jogler C."/>
        </authorList>
    </citation>
    <scope>NUCLEOTIDE SEQUENCE [LARGE SCALE GENOMIC DNA]</scope>
    <source>
        <strain evidence="12 13">K23_9</strain>
    </source>
</reference>
<dbReference type="AlphaFoldDB" id="A0A517NQ76"/>
<dbReference type="Gene3D" id="3.40.470.10">
    <property type="entry name" value="Uracil-DNA glycosylase-like domain"/>
    <property type="match status" value="1"/>
</dbReference>
<gene>
    <name evidence="12" type="ORF">K239x_12200</name>
</gene>
<evidence type="ECO:0000313" key="12">
    <source>
        <dbReference type="EMBL" id="QDT09275.1"/>
    </source>
</evidence>
<evidence type="ECO:0000256" key="9">
    <source>
        <dbReference type="ARBA" id="ARBA00023204"/>
    </source>
</evidence>
<dbReference type="Proteomes" id="UP000319817">
    <property type="component" value="Chromosome"/>
</dbReference>
<dbReference type="GO" id="GO:0097506">
    <property type="term" value="F:deaminated base DNA N-glycosylase activity"/>
    <property type="evidence" value="ECO:0007669"/>
    <property type="project" value="UniProtKB-ARBA"/>
</dbReference>
<evidence type="ECO:0000256" key="1">
    <source>
        <dbReference type="ARBA" id="ARBA00006521"/>
    </source>
</evidence>
<evidence type="ECO:0000256" key="3">
    <source>
        <dbReference type="ARBA" id="ARBA00022485"/>
    </source>
</evidence>
<dbReference type="GO" id="GO:0006281">
    <property type="term" value="P:DNA repair"/>
    <property type="evidence" value="ECO:0007669"/>
    <property type="project" value="UniProtKB-KW"/>
</dbReference>
<dbReference type="RefSeq" id="WP_145416852.1">
    <property type="nucleotide sequence ID" value="NZ_CP036526.1"/>
</dbReference>
<dbReference type="InterPro" id="IPR036895">
    <property type="entry name" value="Uracil-DNA_glycosylase-like_sf"/>
</dbReference>
<evidence type="ECO:0000256" key="10">
    <source>
        <dbReference type="SAM" id="MobiDB-lite"/>
    </source>
</evidence>
<keyword evidence="13" id="KW-1185">Reference proteome</keyword>
<dbReference type="InterPro" id="IPR005273">
    <property type="entry name" value="Ura-DNA_glyco_family4"/>
</dbReference>
<dbReference type="NCBIfam" id="TIGR03914">
    <property type="entry name" value="UDG_fam_dom"/>
    <property type="match status" value="1"/>
</dbReference>